<dbReference type="Gene3D" id="4.10.400.10">
    <property type="entry name" value="Low-density Lipoprotein Receptor"/>
    <property type="match status" value="1"/>
</dbReference>
<protein>
    <recommendedName>
        <fullName evidence="5">LNR domain-containing protein</fullName>
    </recommendedName>
</protein>
<dbReference type="PROSITE" id="PS50068">
    <property type="entry name" value="LDLRA_2"/>
    <property type="match status" value="1"/>
</dbReference>
<feature type="disulfide bond" evidence="2">
    <location>
        <begin position="63"/>
        <end position="78"/>
    </location>
</feature>
<dbReference type="SUPFAM" id="SSF57424">
    <property type="entry name" value="LDL receptor-like module"/>
    <property type="match status" value="1"/>
</dbReference>
<dbReference type="InterPro" id="IPR036055">
    <property type="entry name" value="LDL_receptor-like_sf"/>
</dbReference>
<organism evidence="3 4">
    <name type="scientific">Dibothriocephalus latus</name>
    <name type="common">Fish tapeworm</name>
    <name type="synonym">Diphyllobothrium latum</name>
    <dbReference type="NCBI Taxonomy" id="60516"/>
    <lineage>
        <taxon>Eukaryota</taxon>
        <taxon>Metazoa</taxon>
        <taxon>Spiralia</taxon>
        <taxon>Lophotrochozoa</taxon>
        <taxon>Platyhelminthes</taxon>
        <taxon>Cestoda</taxon>
        <taxon>Eucestoda</taxon>
        <taxon>Diphyllobothriidea</taxon>
        <taxon>Diphyllobothriidae</taxon>
        <taxon>Dibothriocephalus</taxon>
    </lineage>
</organism>
<reference evidence="3 4" key="1">
    <citation type="submission" date="2018-11" db="EMBL/GenBank/DDBJ databases">
        <authorList>
            <consortium name="Pathogen Informatics"/>
        </authorList>
    </citation>
    <scope>NUCLEOTIDE SEQUENCE [LARGE SCALE GENOMIC DNA]</scope>
</reference>
<name>A0A3P7N452_DIBLA</name>
<dbReference type="AlphaFoldDB" id="A0A3P7N452"/>
<gene>
    <name evidence="3" type="ORF">DILT_LOCUS15735</name>
</gene>
<keyword evidence="4" id="KW-1185">Reference proteome</keyword>
<dbReference type="OrthoDB" id="10013209at2759"/>
<dbReference type="Proteomes" id="UP000281553">
    <property type="component" value="Unassembled WGS sequence"/>
</dbReference>
<dbReference type="SMART" id="SM00192">
    <property type="entry name" value="LDLa"/>
    <property type="match status" value="1"/>
</dbReference>
<comment type="caution">
    <text evidence="2">Lacks conserved residue(s) required for the propagation of feature annotation.</text>
</comment>
<proteinExistence type="predicted"/>
<evidence type="ECO:0000256" key="1">
    <source>
        <dbReference type="ARBA" id="ARBA00023157"/>
    </source>
</evidence>
<dbReference type="InterPro" id="IPR002172">
    <property type="entry name" value="LDrepeatLR_classA_rpt"/>
</dbReference>
<evidence type="ECO:0000313" key="3">
    <source>
        <dbReference type="EMBL" id="VDN31373.1"/>
    </source>
</evidence>
<evidence type="ECO:0000256" key="2">
    <source>
        <dbReference type="PROSITE-ProRule" id="PRU00124"/>
    </source>
</evidence>
<evidence type="ECO:0000313" key="4">
    <source>
        <dbReference type="Proteomes" id="UP000281553"/>
    </source>
</evidence>
<sequence>MSRMMNPRRMSKRQANKNIVSAMELSSSQLLAGTHQREGSTCDHGYFSCSDYDQGCYPIDYLCDGVENCANGSDEYGC</sequence>
<evidence type="ECO:0008006" key="5">
    <source>
        <dbReference type="Google" id="ProtNLM"/>
    </source>
</evidence>
<dbReference type="CDD" id="cd00112">
    <property type="entry name" value="LDLa"/>
    <property type="match status" value="1"/>
</dbReference>
<accession>A0A3P7N452</accession>
<dbReference type="Pfam" id="PF00057">
    <property type="entry name" value="Ldl_recept_a"/>
    <property type="match status" value="1"/>
</dbReference>
<keyword evidence="1 2" id="KW-1015">Disulfide bond</keyword>
<dbReference type="EMBL" id="UYRU01080782">
    <property type="protein sequence ID" value="VDN31373.1"/>
    <property type="molecule type" value="Genomic_DNA"/>
</dbReference>